<evidence type="ECO:0000313" key="2">
    <source>
        <dbReference type="Proteomes" id="UP000559027"/>
    </source>
</evidence>
<reference evidence="1 2" key="1">
    <citation type="journal article" date="2020" name="ISME J.">
        <title>Uncovering the hidden diversity of litter-decomposition mechanisms in mushroom-forming fungi.</title>
        <authorList>
            <person name="Floudas D."/>
            <person name="Bentzer J."/>
            <person name="Ahren D."/>
            <person name="Johansson T."/>
            <person name="Persson P."/>
            <person name="Tunlid A."/>
        </authorList>
    </citation>
    <scope>NUCLEOTIDE SEQUENCE [LARGE SCALE GENOMIC DNA]</scope>
    <source>
        <strain evidence="1 2">CBS 146.42</strain>
    </source>
</reference>
<dbReference type="OrthoDB" id="2120038at2759"/>
<dbReference type="PANTHER" id="PTHR42100:SF1">
    <property type="entry name" value="OXIDOREDUCTASE 178 KDA SUBUNIT, PUTATIVE (AFU_ORTHOLOGUE AFUA_8G04320)-RELATED"/>
    <property type="match status" value="1"/>
</dbReference>
<comment type="caution">
    <text evidence="1">The sequence shown here is derived from an EMBL/GenBank/DDBJ whole genome shotgun (WGS) entry which is preliminary data.</text>
</comment>
<dbReference type="Proteomes" id="UP000559027">
    <property type="component" value="Unassembled WGS sequence"/>
</dbReference>
<sequence>MSLARLRSTGLARRQLTAPWRRWASTGHGEEHGSFPKEDFATPFWRNAIIVAGLAAVAYKYAPEPGDNVYLTRWIAMYTTPAAQWLDMNAQNTALRAEVAENTRLTTSAKQPAVHRYRYPQSFEQASPFLVGVGTQADLSDLVVKGK</sequence>
<organism evidence="1 2">
    <name type="scientific">Leucocoprinus leucothites</name>
    <dbReference type="NCBI Taxonomy" id="201217"/>
    <lineage>
        <taxon>Eukaryota</taxon>
        <taxon>Fungi</taxon>
        <taxon>Dikarya</taxon>
        <taxon>Basidiomycota</taxon>
        <taxon>Agaricomycotina</taxon>
        <taxon>Agaricomycetes</taxon>
        <taxon>Agaricomycetidae</taxon>
        <taxon>Agaricales</taxon>
        <taxon>Agaricineae</taxon>
        <taxon>Agaricaceae</taxon>
        <taxon>Leucocoprinus</taxon>
    </lineage>
</organism>
<proteinExistence type="predicted"/>
<dbReference type="InterPro" id="IPR034444">
    <property type="entry name" value="Nuo17.8"/>
</dbReference>
<gene>
    <name evidence="1" type="ORF">D9756_007373</name>
</gene>
<dbReference type="EMBL" id="JAACJO010000012">
    <property type="protein sequence ID" value="KAF5351820.1"/>
    <property type="molecule type" value="Genomic_DNA"/>
</dbReference>
<keyword evidence="2" id="KW-1185">Reference proteome</keyword>
<dbReference type="PANTHER" id="PTHR42100">
    <property type="entry name" value="OXIDOREDUCTASE 178 KDA SUBUNIT, PUTATIVE (AFU_ORTHOLOGUE AFUA_8G04320)-RELATED"/>
    <property type="match status" value="1"/>
</dbReference>
<protein>
    <submittedName>
        <fullName evidence="1">Uncharacterized protein</fullName>
    </submittedName>
</protein>
<accession>A0A8H5FW06</accession>
<name>A0A8H5FW06_9AGAR</name>
<dbReference type="GO" id="GO:0005739">
    <property type="term" value="C:mitochondrion"/>
    <property type="evidence" value="ECO:0007669"/>
    <property type="project" value="InterPro"/>
</dbReference>
<dbReference type="AlphaFoldDB" id="A0A8H5FW06"/>
<evidence type="ECO:0000313" key="1">
    <source>
        <dbReference type="EMBL" id="KAF5351820.1"/>
    </source>
</evidence>